<dbReference type="PANTHER" id="PTHR42862:SF1">
    <property type="entry name" value="DELTA-1-PYRROLINE-5-CARBOXYLATE DEHYDROGENASE 2, ISOFORM A-RELATED"/>
    <property type="match status" value="1"/>
</dbReference>
<evidence type="ECO:0000259" key="10">
    <source>
        <dbReference type="Pfam" id="PF01619"/>
    </source>
</evidence>
<keyword evidence="4" id="KW-0520">NAD</keyword>
<feature type="region of interest" description="Disordered" evidence="8">
    <location>
        <begin position="447"/>
        <end position="487"/>
    </location>
</feature>
<name>A0ABP9BJV1_9PSEU</name>
<dbReference type="PIRSF" id="PIRSF000197">
    <property type="entry name" value="Bifunct_PutA"/>
    <property type="match status" value="1"/>
</dbReference>
<keyword evidence="3 7" id="KW-0560">Oxidoreductase</keyword>
<evidence type="ECO:0000256" key="8">
    <source>
        <dbReference type="SAM" id="MobiDB-lite"/>
    </source>
</evidence>
<dbReference type="InterPro" id="IPR015590">
    <property type="entry name" value="Aldehyde_DH_dom"/>
</dbReference>
<evidence type="ECO:0000256" key="6">
    <source>
        <dbReference type="PROSITE-ProRule" id="PRU10007"/>
    </source>
</evidence>
<reference evidence="12" key="1">
    <citation type="journal article" date="2019" name="Int. J. Syst. Evol. Microbiol.">
        <title>The Global Catalogue of Microorganisms (GCM) 10K type strain sequencing project: providing services to taxonomists for standard genome sequencing and annotation.</title>
        <authorList>
            <consortium name="The Broad Institute Genomics Platform"/>
            <consortium name="The Broad Institute Genome Sequencing Center for Infectious Disease"/>
            <person name="Wu L."/>
            <person name="Ma J."/>
        </authorList>
    </citation>
    <scope>NUCLEOTIDE SEQUENCE [LARGE SCALE GENOMIC DNA]</scope>
    <source>
        <strain evidence="12">JCM 17979</strain>
    </source>
</reference>
<dbReference type="PANTHER" id="PTHR42862">
    <property type="entry name" value="DELTA-1-PYRROLINE-5-CARBOXYLATE DEHYDROGENASE 1, ISOFORM A-RELATED"/>
    <property type="match status" value="1"/>
</dbReference>
<keyword evidence="12" id="KW-1185">Reference proteome</keyword>
<dbReference type="InterPro" id="IPR016163">
    <property type="entry name" value="Ald_DH_C"/>
</dbReference>
<gene>
    <name evidence="11" type="ORF">GCM10023200_34250</name>
</gene>
<evidence type="ECO:0000256" key="5">
    <source>
        <dbReference type="ARBA" id="ARBA00048142"/>
    </source>
</evidence>
<dbReference type="Proteomes" id="UP001500928">
    <property type="component" value="Unassembled WGS sequence"/>
</dbReference>
<dbReference type="InterPro" id="IPR029041">
    <property type="entry name" value="FAD-linked_oxidoreductase-like"/>
</dbReference>
<dbReference type="PROSITE" id="PS00687">
    <property type="entry name" value="ALDEHYDE_DEHYDR_GLU"/>
    <property type="match status" value="1"/>
</dbReference>
<comment type="pathway">
    <text evidence="1">Amino-acid degradation; L-proline degradation into L-glutamate; L-glutamate from L-proline: step 2/2.</text>
</comment>
<dbReference type="Pfam" id="PF01619">
    <property type="entry name" value="Pro_dh"/>
    <property type="match status" value="1"/>
</dbReference>
<dbReference type="InterPro" id="IPR002872">
    <property type="entry name" value="Proline_DH_dom"/>
</dbReference>
<evidence type="ECO:0000256" key="1">
    <source>
        <dbReference type="ARBA" id="ARBA00004786"/>
    </source>
</evidence>
<dbReference type="InterPro" id="IPR016161">
    <property type="entry name" value="Ald_DH/histidinol_DH"/>
</dbReference>
<dbReference type="InterPro" id="IPR016160">
    <property type="entry name" value="Ald_DH_CS_CYS"/>
</dbReference>
<dbReference type="InterPro" id="IPR016162">
    <property type="entry name" value="Ald_DH_N"/>
</dbReference>
<dbReference type="InterPro" id="IPR050485">
    <property type="entry name" value="Proline_metab_enzyme"/>
</dbReference>
<dbReference type="RefSeq" id="WP_345417466.1">
    <property type="nucleotide sequence ID" value="NZ_BAABHO010000027.1"/>
</dbReference>
<dbReference type="Gene3D" id="3.20.20.220">
    <property type="match status" value="1"/>
</dbReference>
<evidence type="ECO:0000256" key="7">
    <source>
        <dbReference type="RuleBase" id="RU003345"/>
    </source>
</evidence>
<dbReference type="Gene3D" id="3.40.309.10">
    <property type="entry name" value="Aldehyde Dehydrogenase, Chain A, domain 2"/>
    <property type="match status" value="1"/>
</dbReference>
<protein>
    <recommendedName>
        <fullName evidence="2">L-glutamate gamma-semialdehyde dehydrogenase</fullName>
        <ecNumber evidence="2">1.2.1.88</ecNumber>
    </recommendedName>
</protein>
<sequence length="1105" mass="117755">MTEQLAARADTDGIPDDLVERAVARADRWARAGAAADPGTGPSAQLAALMHDPAGVEFTLRFVDRVARPADDRVAARELARLAGRGGTLPEFVRGIDRVLLRAGARLAPGFPRVVVPLARRRLRALVGHLIVDADGRELARRLAEARDEGVRLNLNLLGEAVLGEDEADRRLARTMDLLRRGDVDYVSVKASSVASQLVPWDLEGSRDRLVERLVPLFALARDTGSFVNLDMEEYKDLDLTVALFTALLSRPELHGLSAGIVLQAYLPDALGALGELADFARRRVADGGAPIKVRLVKGANLAMEQVDAELHDWPQAPYPSKAEVDANYVRLLDRAIGGDLVDALRIGVASHHLHHVALAVELAAARGAERQIDVEMLQGMAPAQARVVAHDVAEQLVLYTPVVHRGDFDAAVSYLVRRLEENASPENYLYALFSDAGPASYTDRFRASVRDRDATPATPRRTQDRTTETPAIGERFRNEPDTDPSLPANRDWALRAIAAPAPPVREPEVTDPRAVDAVVERAAASPWGDRPARERAAVLREAARALAAARGELLTVMVGEAGKTIAEADPEISEAVDFAAYYADRAEELEDAPFTPDRVVVVTPPWNFPIAIPLGGCVAALAAGASVVVKPAPQVRACAEAGVAALHRGGIPADALQLVHTDEGAAGRRLVTHPAVDHVVLTGASSTAALFRSWRPDLRLVAETSGKNALVVTPSADPDLAVADLVRSAFGHAGQKCSAASLAILVGPMRSTRTPAGARFHRQLVDAVRTLRVGHGSDPSTTMGPLIGPPGEDLERALTRLDRGERWLVEPRHLGGTTWSPGVKEPVAAGSWFHRTECFGPVLGLMHAADLDEALALQNATGYGLTGGLHALDPDEIAHWSERVEVGNAYVNRHITGAIVQRQSFGGWKGSVVGPGAKPGGPNYVAQFGTWHDGPLDALPAAPLEPAAADLLAAAAPDLTPDDLAWLRAAAASDAAAWRDEFAVEHDPTGLRAEANVFRYRPLPSLRVVAAPDAAPRDVLRVRLAAACAGVPVTVRAPDDVAPGPGERLRVVGTAPEWLRRAAATVGASLVDAPVVADGRREVLTVLREQAVSATRHRFGHVEA</sequence>
<feature type="active site" evidence="6">
    <location>
        <position position="704"/>
    </location>
</feature>
<dbReference type="Pfam" id="PF00171">
    <property type="entry name" value="Aldedh"/>
    <property type="match status" value="1"/>
</dbReference>
<comment type="catalytic activity">
    <reaction evidence="5">
        <text>L-glutamate 5-semialdehyde + NAD(+) + H2O = L-glutamate + NADH + 2 H(+)</text>
        <dbReference type="Rhea" id="RHEA:30235"/>
        <dbReference type="ChEBI" id="CHEBI:15377"/>
        <dbReference type="ChEBI" id="CHEBI:15378"/>
        <dbReference type="ChEBI" id="CHEBI:29985"/>
        <dbReference type="ChEBI" id="CHEBI:57540"/>
        <dbReference type="ChEBI" id="CHEBI:57945"/>
        <dbReference type="ChEBI" id="CHEBI:58066"/>
        <dbReference type="EC" id="1.2.1.88"/>
    </reaction>
</comment>
<evidence type="ECO:0000313" key="11">
    <source>
        <dbReference type="EMBL" id="GAA4795376.1"/>
    </source>
</evidence>
<proteinExistence type="inferred from homology"/>
<dbReference type="InterPro" id="IPR025703">
    <property type="entry name" value="Bifunct_PutA"/>
</dbReference>
<dbReference type="PROSITE" id="PS00070">
    <property type="entry name" value="ALDEHYDE_DEHYDR_CYS"/>
    <property type="match status" value="1"/>
</dbReference>
<dbReference type="SUPFAM" id="SSF53720">
    <property type="entry name" value="ALDH-like"/>
    <property type="match status" value="1"/>
</dbReference>
<comment type="caution">
    <text evidence="11">The sequence shown here is derived from an EMBL/GenBank/DDBJ whole genome shotgun (WGS) entry which is preliminary data.</text>
</comment>
<dbReference type="InterPro" id="IPR029510">
    <property type="entry name" value="Ald_DH_CS_GLU"/>
</dbReference>
<evidence type="ECO:0000313" key="12">
    <source>
        <dbReference type="Proteomes" id="UP001500928"/>
    </source>
</evidence>
<evidence type="ECO:0000256" key="3">
    <source>
        <dbReference type="ARBA" id="ARBA00023002"/>
    </source>
</evidence>
<dbReference type="EMBL" id="BAABHO010000027">
    <property type="protein sequence ID" value="GAA4795376.1"/>
    <property type="molecule type" value="Genomic_DNA"/>
</dbReference>
<feature type="domain" description="Aldehyde dehydrogenase" evidence="9">
    <location>
        <begin position="512"/>
        <end position="926"/>
    </location>
</feature>
<evidence type="ECO:0000256" key="4">
    <source>
        <dbReference type="ARBA" id="ARBA00023027"/>
    </source>
</evidence>
<evidence type="ECO:0000256" key="2">
    <source>
        <dbReference type="ARBA" id="ARBA00012884"/>
    </source>
</evidence>
<feature type="domain" description="Proline dehydrogenase" evidence="10">
    <location>
        <begin position="141"/>
        <end position="428"/>
    </location>
</feature>
<accession>A0ABP9BJV1</accession>
<dbReference type="SUPFAM" id="SSF51730">
    <property type="entry name" value="FAD-linked oxidoreductase"/>
    <property type="match status" value="1"/>
</dbReference>
<dbReference type="EC" id="1.2.1.88" evidence="2"/>
<comment type="similarity">
    <text evidence="7">Belongs to the aldehyde dehydrogenase family.</text>
</comment>
<organism evidence="11 12">
    <name type="scientific">Actinomycetospora chlora</name>
    <dbReference type="NCBI Taxonomy" id="663608"/>
    <lineage>
        <taxon>Bacteria</taxon>
        <taxon>Bacillati</taxon>
        <taxon>Actinomycetota</taxon>
        <taxon>Actinomycetes</taxon>
        <taxon>Pseudonocardiales</taxon>
        <taxon>Pseudonocardiaceae</taxon>
        <taxon>Actinomycetospora</taxon>
    </lineage>
</organism>
<evidence type="ECO:0000259" key="9">
    <source>
        <dbReference type="Pfam" id="PF00171"/>
    </source>
</evidence>
<dbReference type="Gene3D" id="3.40.605.10">
    <property type="entry name" value="Aldehyde Dehydrogenase, Chain A, domain 1"/>
    <property type="match status" value="1"/>
</dbReference>